<dbReference type="InterPro" id="IPR041268">
    <property type="entry name" value="HU-CCDC81_bac_2"/>
</dbReference>
<protein>
    <submittedName>
        <fullName evidence="2">SPOR domain-containing protein</fullName>
    </submittedName>
</protein>
<evidence type="ECO:0000259" key="1">
    <source>
        <dbReference type="PROSITE" id="PS51724"/>
    </source>
</evidence>
<feature type="domain" description="SPOR" evidence="1">
    <location>
        <begin position="235"/>
        <end position="312"/>
    </location>
</feature>
<evidence type="ECO:0000313" key="2">
    <source>
        <dbReference type="EMBL" id="MFC4738478.1"/>
    </source>
</evidence>
<evidence type="ECO:0000313" key="3">
    <source>
        <dbReference type="Proteomes" id="UP001595885"/>
    </source>
</evidence>
<dbReference type="RefSeq" id="WP_379737416.1">
    <property type="nucleotide sequence ID" value="NZ_JBHSGW010000001.1"/>
</dbReference>
<dbReference type="Proteomes" id="UP001595885">
    <property type="component" value="Unassembled WGS sequence"/>
</dbReference>
<dbReference type="Pfam" id="PF05036">
    <property type="entry name" value="SPOR"/>
    <property type="match status" value="1"/>
</dbReference>
<keyword evidence="3" id="KW-1185">Reference proteome</keyword>
<comment type="caution">
    <text evidence="2">The sequence shown here is derived from an EMBL/GenBank/DDBJ whole genome shotgun (WGS) entry which is preliminary data.</text>
</comment>
<dbReference type="Pfam" id="PF18174">
    <property type="entry name" value="HU-CCDC81_bac_1"/>
    <property type="match status" value="1"/>
</dbReference>
<dbReference type="EMBL" id="JBHSGW010000001">
    <property type="protein sequence ID" value="MFC4738478.1"/>
    <property type="molecule type" value="Genomic_DNA"/>
</dbReference>
<accession>A0ABV9NYP6</accession>
<organism evidence="2 3">
    <name type="scientific">Flavobacterium ponti</name>
    <dbReference type="NCBI Taxonomy" id="665133"/>
    <lineage>
        <taxon>Bacteria</taxon>
        <taxon>Pseudomonadati</taxon>
        <taxon>Bacteroidota</taxon>
        <taxon>Flavobacteriia</taxon>
        <taxon>Flavobacteriales</taxon>
        <taxon>Flavobacteriaceae</taxon>
        <taxon>Flavobacterium</taxon>
    </lineage>
</organism>
<gene>
    <name evidence="2" type="ORF">ACFO3U_00570</name>
</gene>
<sequence>MNINSHISSLLYRYQCVTVPGFGAFLTEIQSAQLNGSAVTFNPPRKVVSFNANIKNNDGLLANHIALAEKISYEEAVSNLTKEVAVWMQKLQNRETLSIENIGNIKLSSEMTWFFEPINNTNYLTSSFGLSNFISPTVKREELKKVVEELEEVAPIIFTPEKKRNYSYLKYAAAAVLFFGLAGTVGYKYYYDNQIEQQTLMVEKSVQDKVHDKIQEATFFIDTSIPAVNVAIEEDTKNYPYHIVAGVFSNEQNAKNAYTDLIKQGFKAELGPKSNNGMNPVYFQSFLEYNEAKLFLDNLRKTTNDQAWLLID</sequence>
<dbReference type="InterPro" id="IPR040495">
    <property type="entry name" value="HU-CCDC81_bac_1"/>
</dbReference>
<proteinExistence type="predicted"/>
<dbReference type="Pfam" id="PF18175">
    <property type="entry name" value="HU-CCDC81_bac_2"/>
    <property type="match status" value="1"/>
</dbReference>
<dbReference type="InterPro" id="IPR036680">
    <property type="entry name" value="SPOR-like_sf"/>
</dbReference>
<reference evidence="3" key="1">
    <citation type="journal article" date="2019" name="Int. J. Syst. Evol. Microbiol.">
        <title>The Global Catalogue of Microorganisms (GCM) 10K type strain sequencing project: providing services to taxonomists for standard genome sequencing and annotation.</title>
        <authorList>
            <consortium name="The Broad Institute Genomics Platform"/>
            <consortium name="The Broad Institute Genome Sequencing Center for Infectious Disease"/>
            <person name="Wu L."/>
            <person name="Ma J."/>
        </authorList>
    </citation>
    <scope>NUCLEOTIDE SEQUENCE [LARGE SCALE GENOMIC DNA]</scope>
    <source>
        <strain evidence="3">CCUG 50349</strain>
    </source>
</reference>
<name>A0ABV9NYP6_9FLAO</name>
<dbReference type="PROSITE" id="PS51724">
    <property type="entry name" value="SPOR"/>
    <property type="match status" value="1"/>
</dbReference>
<dbReference type="Gene3D" id="3.30.70.1070">
    <property type="entry name" value="Sporulation related repeat"/>
    <property type="match status" value="1"/>
</dbReference>
<dbReference type="SUPFAM" id="SSF110997">
    <property type="entry name" value="Sporulation related repeat"/>
    <property type="match status" value="1"/>
</dbReference>
<dbReference type="InterPro" id="IPR007730">
    <property type="entry name" value="SPOR-like_dom"/>
</dbReference>